<gene>
    <name evidence="7" type="ORF">BBA_09258</name>
</gene>
<dbReference type="RefSeq" id="XP_008602577.1">
    <property type="nucleotide sequence ID" value="XM_008604355.1"/>
</dbReference>
<feature type="compositionally biased region" description="Low complexity" evidence="4">
    <location>
        <begin position="599"/>
        <end position="643"/>
    </location>
</feature>
<evidence type="ECO:0000256" key="1">
    <source>
        <dbReference type="ARBA" id="ARBA00022669"/>
    </source>
</evidence>
<evidence type="ECO:0000256" key="2">
    <source>
        <dbReference type="ARBA" id="ARBA00023026"/>
    </source>
</evidence>
<evidence type="ECO:0000256" key="3">
    <source>
        <dbReference type="ARBA" id="ARBA00044955"/>
    </source>
</evidence>
<name>J4UG85_BEAB2</name>
<dbReference type="GeneID" id="19892270"/>
<dbReference type="InParanoid" id="J4UG85"/>
<evidence type="ECO:0000313" key="8">
    <source>
        <dbReference type="Proteomes" id="UP000002762"/>
    </source>
</evidence>
<dbReference type="GO" id="GO:0016787">
    <property type="term" value="F:hydrolase activity"/>
    <property type="evidence" value="ECO:0007669"/>
    <property type="project" value="InterPro"/>
</dbReference>
<dbReference type="Proteomes" id="UP000002762">
    <property type="component" value="Unassembled WGS sequence"/>
</dbReference>
<dbReference type="Pfam" id="PF06439">
    <property type="entry name" value="3keto-disac_hyd"/>
    <property type="match status" value="1"/>
</dbReference>
<protein>
    <submittedName>
        <fullName evidence="7">LysM domain-containing protein</fullName>
    </submittedName>
</protein>
<dbReference type="Gene3D" id="3.10.350.10">
    <property type="entry name" value="LysM domain"/>
    <property type="match status" value="4"/>
</dbReference>
<evidence type="ECO:0000259" key="6">
    <source>
        <dbReference type="PROSITE" id="PS51782"/>
    </source>
</evidence>
<comment type="similarity">
    <text evidence="3">Belongs to the secreted LysM effector family.</text>
</comment>
<keyword evidence="8" id="KW-1185">Reference proteome</keyword>
<dbReference type="STRING" id="655819.J4UG85"/>
<reference evidence="7 8" key="1">
    <citation type="journal article" date="2012" name="Sci. Rep.">
        <title>Genomic perspectives on the evolution of fungal entomopathogenicity in Beauveria bassiana.</title>
        <authorList>
            <person name="Xiao G."/>
            <person name="Ying S.H."/>
            <person name="Zheng P."/>
            <person name="Wang Z.L."/>
            <person name="Zhang S."/>
            <person name="Xie X.Q."/>
            <person name="Shang Y."/>
            <person name="St Leger R.J."/>
            <person name="Zhao G.P."/>
            <person name="Wang C."/>
            <person name="Feng M.G."/>
        </authorList>
    </citation>
    <scope>NUCLEOTIDE SEQUENCE [LARGE SCALE GENOMIC DNA]</scope>
    <source>
        <strain evidence="7 8">ARSEF 2860</strain>
    </source>
</reference>
<keyword evidence="1" id="KW-0147">Chitin-binding</keyword>
<dbReference type="InterPro" id="IPR036779">
    <property type="entry name" value="LysM_dom_sf"/>
</dbReference>
<evidence type="ECO:0000256" key="4">
    <source>
        <dbReference type="SAM" id="MobiDB-lite"/>
    </source>
</evidence>
<feature type="region of interest" description="Disordered" evidence="4">
    <location>
        <begin position="597"/>
        <end position="644"/>
    </location>
</feature>
<evidence type="ECO:0000313" key="7">
    <source>
        <dbReference type="EMBL" id="EJP61767.1"/>
    </source>
</evidence>
<dbReference type="PANTHER" id="PTHR34997">
    <property type="entry name" value="AM15"/>
    <property type="match status" value="1"/>
</dbReference>
<feature type="domain" description="LysM" evidence="6">
    <location>
        <begin position="212"/>
        <end position="257"/>
    </location>
</feature>
<accession>J4UG85</accession>
<dbReference type="HOGENOM" id="CLU_269799_0_0_1"/>
<dbReference type="SMART" id="SM00257">
    <property type="entry name" value="LysM"/>
    <property type="match status" value="4"/>
</dbReference>
<proteinExistence type="inferred from homology"/>
<dbReference type="OrthoDB" id="4869113at2759"/>
<dbReference type="EMBL" id="JH725198">
    <property type="protein sequence ID" value="EJP61767.1"/>
    <property type="molecule type" value="Genomic_DNA"/>
</dbReference>
<feature type="chain" id="PRO_5003781110" evidence="5">
    <location>
        <begin position="20"/>
        <end position="1210"/>
    </location>
</feature>
<evidence type="ECO:0000256" key="5">
    <source>
        <dbReference type="SAM" id="SignalP"/>
    </source>
</evidence>
<dbReference type="Gene3D" id="2.60.120.560">
    <property type="entry name" value="Exo-inulinase, domain 1"/>
    <property type="match status" value="3"/>
</dbReference>
<feature type="domain" description="LysM" evidence="6">
    <location>
        <begin position="654"/>
        <end position="700"/>
    </location>
</feature>
<dbReference type="InterPro" id="IPR010496">
    <property type="entry name" value="AL/BT2_dom"/>
</dbReference>
<feature type="domain" description="LysM" evidence="6">
    <location>
        <begin position="344"/>
        <end position="390"/>
    </location>
</feature>
<feature type="signal peptide" evidence="5">
    <location>
        <begin position="1"/>
        <end position="19"/>
    </location>
</feature>
<dbReference type="GO" id="GO:0008061">
    <property type="term" value="F:chitin binding"/>
    <property type="evidence" value="ECO:0007669"/>
    <property type="project" value="UniProtKB-KW"/>
</dbReference>
<dbReference type="InterPro" id="IPR018392">
    <property type="entry name" value="LysM"/>
</dbReference>
<keyword evidence="5" id="KW-0732">Signal</keyword>
<dbReference type="AlphaFoldDB" id="J4UG85"/>
<organism evidence="7 8">
    <name type="scientific">Beauveria bassiana (strain ARSEF 2860)</name>
    <name type="common">White muscardine disease fungus</name>
    <name type="synonym">Tritirachium shiotae</name>
    <dbReference type="NCBI Taxonomy" id="655819"/>
    <lineage>
        <taxon>Eukaryota</taxon>
        <taxon>Fungi</taxon>
        <taxon>Dikarya</taxon>
        <taxon>Ascomycota</taxon>
        <taxon>Pezizomycotina</taxon>
        <taxon>Sordariomycetes</taxon>
        <taxon>Hypocreomycetidae</taxon>
        <taxon>Hypocreales</taxon>
        <taxon>Cordycipitaceae</taxon>
        <taxon>Beauveria</taxon>
    </lineage>
</organism>
<dbReference type="PROSITE" id="PS51782">
    <property type="entry name" value="LYSM"/>
    <property type="match status" value="3"/>
</dbReference>
<sequence>MGWLQIVGFCASLPLTLNAQQFAQITYAYEALGLGETCFAAVNATVQECSGLSPNYIAIDGNPRLLKKAELEELCVPSCGRALQDSKSAIAGACEKDSVVKSGQKYPVTLMIDYILYSYTLSCRKDPSSGQFCDILYQKHREQPSQDLVCSDCQIGTWKDQLESPVGYDPQYAEEFAALTASCKTGGYAFKTPSYSVIQPVPTSQPVFTCERPYTVAAGDTCSSVAQKRSVTEYGISDLNGLSIDCDPLPVGKTICIPPTCKVHKIGAADDINGLAAKYQVTVGQLVAWNPMIRLDGSNLRNLFDRSICISAPGGAVNVDRGRPEKAVPVPKNAHGDSNKNCGKWYTVKKDDNCAKISLANSVSLDDFYFLNPGVDKTCSNLWLNYAYCTQAVGDIKTYPGYPVTMPSTTFTRPAPTPTKPRQEKLLAPGTIQDCFKYEAGFDMYYLDLDTLNTCQSFAHWNNVTIDELREWNPSLPVGRCMFSKTQRYCVQKVKVEIPVPKEKKPWCIKLRPRPDAIIEPGTAKDCDCYSFVSDWEIKYDVTCEVVADKFGIDLATFRAMNPWLSEMSCTKDLIAGLSEEKNYKYVCAGVPGLPPKPTSTTTATPTTKTTPTPTSTPSTSTSTLTPTKPTFTGGTAATPSPTQSGMIKTCNRFHYVPKGGQSCDSIARENGISVPDLRNWNAIVGKDCAALTVDSYVCVSADIPYSFQPEMAGWTIYGDGYKVSDGTLVASSSAGNKAILNTPWTDADISMDVKLDGDTGDAGFILRGSNMGTGPDAYSGYYAGISASGWVVLGRVNNGWNQIGRSNASIPKNTWQKLRVRAIRDSIEVFLGSGRTPLITARDATFGSGLVGTRAYYTGASFKSLSILPARFEDFQSMPDDWTTYGRAFNMTPNGMIVVAEGEARAADSTKYADVVVEANLAIINEVSGESGVLFRASNVKESSYRGYYAYLSLENGVVLGRQDDAGWKQLQSVKVELRRETVYNLRVEAYSSSLYVYLDGEMKVRADDGLFMRGVVGLRSAYALTQFQGMYITGQRSSIVIDDFSDGTMAGWQVYSGEFDASSQVLVAKSAVDGKAALGSFFANVSITVDIAFPDGGGGGGDAGVIFRVAELGPGPDDLRGYYTGISRDGWVRVGRMDRGWHEFKRGKTWELQGPTKMIVSASGDTIRVVVHRQVLVETQDGIFAGGLMGVRTYQTDVSFDNLLVKEM</sequence>
<dbReference type="InterPro" id="IPR052210">
    <property type="entry name" value="LysM1-like"/>
</dbReference>
<dbReference type="CDD" id="cd00118">
    <property type="entry name" value="LysM"/>
    <property type="match status" value="3"/>
</dbReference>
<keyword evidence="2" id="KW-0843">Virulence</keyword>
<dbReference type="PANTHER" id="PTHR34997:SF1">
    <property type="entry name" value="PEPTIDOGLYCAN-BINDING LYSIN DOMAIN"/>
    <property type="match status" value="1"/>
</dbReference>
<dbReference type="Pfam" id="PF01476">
    <property type="entry name" value="LysM"/>
    <property type="match status" value="4"/>
</dbReference>
<dbReference type="SUPFAM" id="SSF54106">
    <property type="entry name" value="LysM domain"/>
    <property type="match status" value="3"/>
</dbReference>